<dbReference type="AlphaFoldDB" id="A0AA88AIZ1"/>
<accession>A0AA88AIZ1</accession>
<proteinExistence type="predicted"/>
<comment type="caution">
    <text evidence="2">The sequence shown here is derived from an EMBL/GenBank/DDBJ whole genome shotgun (WGS) entry which is preliminary data.</text>
</comment>
<evidence type="ECO:0000256" key="1">
    <source>
        <dbReference type="SAM" id="MobiDB-lite"/>
    </source>
</evidence>
<feature type="region of interest" description="Disordered" evidence="1">
    <location>
        <begin position="74"/>
        <end position="98"/>
    </location>
</feature>
<reference evidence="2" key="1">
    <citation type="submission" date="2023-07" db="EMBL/GenBank/DDBJ databases">
        <title>draft genome sequence of fig (Ficus carica).</title>
        <authorList>
            <person name="Takahashi T."/>
            <person name="Nishimura K."/>
        </authorList>
    </citation>
    <scope>NUCLEOTIDE SEQUENCE</scope>
</reference>
<sequence length="98" mass="10789">MGSYSAAKPLTVMAMSMENSVGVVAAKLGMMSFFKADGKVIPLLIIDFNEGYDAIQVGFSATFKRLMQSRWATSRNFDSNPPRVLSQTRRSSSRRSST</sequence>
<dbReference type="Proteomes" id="UP001187192">
    <property type="component" value="Unassembled WGS sequence"/>
</dbReference>
<keyword evidence="3" id="KW-1185">Reference proteome</keyword>
<gene>
    <name evidence="2" type="ORF">TIFTF001_022280</name>
</gene>
<organism evidence="2 3">
    <name type="scientific">Ficus carica</name>
    <name type="common">Common fig</name>
    <dbReference type="NCBI Taxonomy" id="3494"/>
    <lineage>
        <taxon>Eukaryota</taxon>
        <taxon>Viridiplantae</taxon>
        <taxon>Streptophyta</taxon>
        <taxon>Embryophyta</taxon>
        <taxon>Tracheophyta</taxon>
        <taxon>Spermatophyta</taxon>
        <taxon>Magnoliopsida</taxon>
        <taxon>eudicotyledons</taxon>
        <taxon>Gunneridae</taxon>
        <taxon>Pentapetalae</taxon>
        <taxon>rosids</taxon>
        <taxon>fabids</taxon>
        <taxon>Rosales</taxon>
        <taxon>Moraceae</taxon>
        <taxon>Ficeae</taxon>
        <taxon>Ficus</taxon>
    </lineage>
</organism>
<protein>
    <submittedName>
        <fullName evidence="2">Uncharacterized protein</fullName>
    </submittedName>
</protein>
<evidence type="ECO:0000313" key="3">
    <source>
        <dbReference type="Proteomes" id="UP001187192"/>
    </source>
</evidence>
<name>A0AA88AIZ1_FICCA</name>
<evidence type="ECO:0000313" key="2">
    <source>
        <dbReference type="EMBL" id="GMN53120.1"/>
    </source>
</evidence>
<dbReference type="EMBL" id="BTGU01000044">
    <property type="protein sequence ID" value="GMN53120.1"/>
    <property type="molecule type" value="Genomic_DNA"/>
</dbReference>